<dbReference type="OrthoDB" id="771136at2759"/>
<feature type="signal peptide" evidence="4">
    <location>
        <begin position="1"/>
        <end position="19"/>
    </location>
</feature>
<evidence type="ECO:0000256" key="4">
    <source>
        <dbReference type="SAM" id="SignalP"/>
    </source>
</evidence>
<keyword evidence="6" id="KW-0645">Protease</keyword>
<evidence type="ECO:0000259" key="5">
    <source>
        <dbReference type="PROSITE" id="PS51767"/>
    </source>
</evidence>
<dbReference type="SUPFAM" id="SSF50630">
    <property type="entry name" value="Acid proteases"/>
    <property type="match status" value="1"/>
</dbReference>
<dbReference type="GeneID" id="63837686"/>
<gene>
    <name evidence="6" type="ORF">M406DRAFT_330759</name>
</gene>
<keyword evidence="7" id="KW-1185">Reference proteome</keyword>
<keyword evidence="4" id="KW-0732">Signal</keyword>
<dbReference type="PRINTS" id="PR00792">
    <property type="entry name" value="PEPSIN"/>
</dbReference>
<protein>
    <submittedName>
        <fullName evidence="6">Acid protease</fullName>
    </submittedName>
</protein>
<dbReference type="Gene3D" id="2.40.70.10">
    <property type="entry name" value="Acid Proteases"/>
    <property type="match status" value="2"/>
</dbReference>
<keyword evidence="3" id="KW-0472">Membrane</keyword>
<dbReference type="Proteomes" id="UP000803844">
    <property type="component" value="Unassembled WGS sequence"/>
</dbReference>
<feature type="compositionally biased region" description="Low complexity" evidence="2">
    <location>
        <begin position="568"/>
        <end position="584"/>
    </location>
</feature>
<dbReference type="GO" id="GO:0004190">
    <property type="term" value="F:aspartic-type endopeptidase activity"/>
    <property type="evidence" value="ECO:0007669"/>
    <property type="project" value="InterPro"/>
</dbReference>
<evidence type="ECO:0000313" key="6">
    <source>
        <dbReference type="EMBL" id="KAF3764418.1"/>
    </source>
</evidence>
<dbReference type="EMBL" id="MU032348">
    <property type="protein sequence ID" value="KAF3764418.1"/>
    <property type="molecule type" value="Genomic_DNA"/>
</dbReference>
<keyword evidence="6" id="KW-0378">Hydrolase</keyword>
<feature type="transmembrane region" description="Helical" evidence="3">
    <location>
        <begin position="505"/>
        <end position="533"/>
    </location>
</feature>
<feature type="domain" description="Peptidase A1" evidence="5">
    <location>
        <begin position="55"/>
        <end position="441"/>
    </location>
</feature>
<dbReference type="Pfam" id="PF00026">
    <property type="entry name" value="Asp"/>
    <property type="match status" value="1"/>
</dbReference>
<comment type="similarity">
    <text evidence="1">Belongs to the peptidase A1 family.</text>
</comment>
<keyword evidence="3" id="KW-1133">Transmembrane helix</keyword>
<dbReference type="AlphaFoldDB" id="A0A9P5CMS0"/>
<organism evidence="6 7">
    <name type="scientific">Cryphonectria parasitica (strain ATCC 38755 / EP155)</name>
    <dbReference type="NCBI Taxonomy" id="660469"/>
    <lineage>
        <taxon>Eukaryota</taxon>
        <taxon>Fungi</taxon>
        <taxon>Dikarya</taxon>
        <taxon>Ascomycota</taxon>
        <taxon>Pezizomycotina</taxon>
        <taxon>Sordariomycetes</taxon>
        <taxon>Sordariomycetidae</taxon>
        <taxon>Diaporthales</taxon>
        <taxon>Cryphonectriaceae</taxon>
        <taxon>Cryphonectria-Endothia species complex</taxon>
        <taxon>Cryphonectria</taxon>
    </lineage>
</organism>
<accession>A0A9P5CMS0</accession>
<dbReference type="InterPro" id="IPR033121">
    <property type="entry name" value="PEPTIDASE_A1"/>
</dbReference>
<dbReference type="PANTHER" id="PTHR47966:SF73">
    <property type="entry name" value="PEPTIDASE A1 DOMAIN-CONTAINING PROTEIN"/>
    <property type="match status" value="1"/>
</dbReference>
<sequence>MRTSVRLALICASLHFANAAVHFPFSKQKIGGIRSAAGSKPRSVSSSLSYHDSTYVVNVTVGTPGQPVSLQLSPSASDTWVIDERSGYCTYSEYVSTGEGEDDYDYVTVNNCLWGTFSPGNSSTYTLIDTGDDDDYYYDDGSFSGSTNEGSYAEGEYISDVLTVGGMSVSNLTMGLVNYTYGGMFTSTYIGVLGIGYNDSSYDNLPNRLQEEGLINSTAYSIWVDDETASSGNLLFGAIDTTKFDGNLTRLQSEYSYYMMMIQVIGINGSTSTSGGPIAITDDQDDDDSDSSGTYYSDEYLFTAIYSPPDTVSTLPTTIATQIWSMSGAYFHSVLEMAVISCDASSDTTTNFTLQLGGEGSLGPIITTYMSDLVIPETDVNVTALIAEYTYYDEDEDETDTTNLCLFGVQNYTASSYTLGSTLLRRTYSVFDLVNNEVAIAPVKFDATATSNIVPFTSYGATVPSSTLFCSYSECYADSGSGTGTTYGPGSEDGSSNETAGLSSVLPFGALIGMSIGIAAACLALGLAIFFIWRHRSNKKMAAKNDAESGANSGEATVFMSPAHAAPAAAPEMAQAPQAAAAAPTVDKGKAPEQAAPLPPVSEEGRTTAEAAGEGAEEHEASRAAETSAPAPHVADPGESSSSRLD</sequence>
<dbReference type="PROSITE" id="PS51767">
    <property type="entry name" value="PEPTIDASE_A1"/>
    <property type="match status" value="1"/>
</dbReference>
<evidence type="ECO:0000256" key="2">
    <source>
        <dbReference type="SAM" id="MobiDB-lite"/>
    </source>
</evidence>
<feature type="region of interest" description="Disordered" evidence="2">
    <location>
        <begin position="568"/>
        <end position="646"/>
    </location>
</feature>
<dbReference type="GO" id="GO:0006508">
    <property type="term" value="P:proteolysis"/>
    <property type="evidence" value="ECO:0007669"/>
    <property type="project" value="UniProtKB-KW"/>
</dbReference>
<dbReference type="RefSeq" id="XP_040775379.1">
    <property type="nucleotide sequence ID" value="XM_040920557.1"/>
</dbReference>
<reference evidence="6" key="1">
    <citation type="journal article" date="2020" name="Phytopathology">
        <title>Genome sequence of the chestnut blight fungus Cryphonectria parasitica EP155: A fundamental resource for an archetypical invasive plant pathogen.</title>
        <authorList>
            <person name="Crouch J.A."/>
            <person name="Dawe A."/>
            <person name="Aerts A."/>
            <person name="Barry K."/>
            <person name="Churchill A.C.L."/>
            <person name="Grimwood J."/>
            <person name="Hillman B."/>
            <person name="Milgroom M.G."/>
            <person name="Pangilinan J."/>
            <person name="Smith M."/>
            <person name="Salamov A."/>
            <person name="Schmutz J."/>
            <person name="Yadav J."/>
            <person name="Grigoriev I.V."/>
            <person name="Nuss D."/>
        </authorList>
    </citation>
    <scope>NUCLEOTIDE SEQUENCE</scope>
    <source>
        <strain evidence="6">EP155</strain>
    </source>
</reference>
<name>A0A9P5CMS0_CRYP1</name>
<keyword evidence="3" id="KW-0812">Transmembrane</keyword>
<evidence type="ECO:0000256" key="1">
    <source>
        <dbReference type="ARBA" id="ARBA00007447"/>
    </source>
</evidence>
<dbReference type="PANTHER" id="PTHR47966">
    <property type="entry name" value="BETA-SITE APP-CLEAVING ENZYME, ISOFORM A-RELATED"/>
    <property type="match status" value="1"/>
</dbReference>
<evidence type="ECO:0000256" key="3">
    <source>
        <dbReference type="SAM" id="Phobius"/>
    </source>
</evidence>
<dbReference type="InterPro" id="IPR001461">
    <property type="entry name" value="Aspartic_peptidase_A1"/>
</dbReference>
<dbReference type="InterPro" id="IPR021109">
    <property type="entry name" value="Peptidase_aspartic_dom_sf"/>
</dbReference>
<proteinExistence type="inferred from homology"/>
<evidence type="ECO:0000313" key="7">
    <source>
        <dbReference type="Proteomes" id="UP000803844"/>
    </source>
</evidence>
<feature type="chain" id="PRO_5040215633" evidence="4">
    <location>
        <begin position="20"/>
        <end position="646"/>
    </location>
</feature>
<comment type="caution">
    <text evidence="6">The sequence shown here is derived from an EMBL/GenBank/DDBJ whole genome shotgun (WGS) entry which is preliminary data.</text>
</comment>